<feature type="region of interest" description="Disordered" evidence="6">
    <location>
        <begin position="443"/>
        <end position="485"/>
    </location>
</feature>
<dbReference type="Gene3D" id="3.20.200.10">
    <property type="entry name" value="MHCK/EF2 kinase"/>
    <property type="match status" value="1"/>
</dbReference>
<gene>
    <name evidence="8" type="ORF">FNF29_07683</name>
</gene>
<feature type="compositionally biased region" description="Low complexity" evidence="6">
    <location>
        <begin position="455"/>
        <end position="485"/>
    </location>
</feature>
<protein>
    <recommendedName>
        <fullName evidence="7">Alpha-type protein kinase domain-containing protein</fullName>
    </recommendedName>
</protein>
<proteinExistence type="predicted"/>
<dbReference type="GO" id="GO:0004674">
    <property type="term" value="F:protein serine/threonine kinase activity"/>
    <property type="evidence" value="ECO:0007669"/>
    <property type="project" value="UniProtKB-KW"/>
</dbReference>
<sequence>MAQETVPSCRGGTAMRVSERDQQPSAPDPWAEFGIDKCVAERGTEMRFDPFAQEWKRYEVLVKMEPKEFAHGSVRRCFRAKVVPMSAAAASDIDALRLPIGLVPGLAAEQADALAETVRASVPGDGAVTVEDLLLGIEREGDDGAICAALAGAAGGAEGTASKAWLSDLQARRATLHLEARWARPDCNRVAKCYLDDALKDDAVRAATEEDVVCQAVAKAWAEAYNQSDIVEAAIAPSKDGRSDALRHPPKQLEFVALTLLELPSRPVDGSAGPRIYALEAVIEGEYRKFNNNAGMLVEDVHRQTPQALSHFAWERSGGRVMLADVQGVGELLTDPVIHTASGTGFGSTNLGVRGMSLFFASHLHTPLLELLGLKPFGLSPVEVRRLPALIREFQQHDWDKTEAGKAGEPAPAVKFLAGGATIARTDAAGSGIVSVPMLPTPVHEEEAAEEDDVSAAATAPTASGPSGERGGTAVSSASGTSGVSASKSESLKLLQAALPQSPSARPSVVPGVEVAELALGPGLAAGALASAPDSPYLSAASGGIVFSEPDLGEGTSFEAVPSASHQAAGDGASPAQSGSESATGAAASVALARSNAESLRLVFGATHFDLALCHANGRLMHFPETDASAVGFHLATAAEHFPPAALAAAKVCLGEEAVPFPEGCLAPSKILAFRWFHRAATMGSRAAMIRVARMLLEGIPAPLEADPASALRTWTGLPPFEAADSAASRAVAVQWARAGVAADAALALQWLEAAIKTDPDADATRTMLSDPAWRLQAEAAALAGTGGPGLEPDTVRAATLYTLAAEGAMAVGKFKASSKYSAAAAALED</sequence>
<keyword evidence="5" id="KW-0067">ATP-binding</keyword>
<evidence type="ECO:0000259" key="7">
    <source>
        <dbReference type="PROSITE" id="PS51158"/>
    </source>
</evidence>
<keyword evidence="2" id="KW-0808">Transferase</keyword>
<keyword evidence="1" id="KW-0723">Serine/threonine-protein kinase</keyword>
<dbReference type="SUPFAM" id="SSF56112">
    <property type="entry name" value="Protein kinase-like (PK-like)"/>
    <property type="match status" value="1"/>
</dbReference>
<accession>A0A5A8C205</accession>
<evidence type="ECO:0000313" key="8">
    <source>
        <dbReference type="EMBL" id="KAA0147056.1"/>
    </source>
</evidence>
<dbReference type="AlphaFoldDB" id="A0A5A8C205"/>
<evidence type="ECO:0000256" key="3">
    <source>
        <dbReference type="ARBA" id="ARBA00022741"/>
    </source>
</evidence>
<dbReference type="Gene3D" id="3.30.200.20">
    <property type="entry name" value="Phosphorylase Kinase, domain 1"/>
    <property type="match status" value="2"/>
</dbReference>
<dbReference type="Proteomes" id="UP000323011">
    <property type="component" value="Unassembled WGS sequence"/>
</dbReference>
<feature type="region of interest" description="Disordered" evidence="6">
    <location>
        <begin position="556"/>
        <end position="581"/>
    </location>
</feature>
<dbReference type="PROSITE" id="PS51158">
    <property type="entry name" value="ALPHA_KINASE"/>
    <property type="match status" value="1"/>
</dbReference>
<dbReference type="PANTHER" id="PTHR45992:SF2">
    <property type="entry name" value="EUKARYOTIC ELONGATION FACTOR 2 KINASE"/>
    <property type="match status" value="1"/>
</dbReference>
<organism evidence="8 9">
    <name type="scientific">Cafeteria roenbergensis</name>
    <name type="common">Marine flagellate</name>
    <dbReference type="NCBI Taxonomy" id="33653"/>
    <lineage>
        <taxon>Eukaryota</taxon>
        <taxon>Sar</taxon>
        <taxon>Stramenopiles</taxon>
        <taxon>Bigyra</taxon>
        <taxon>Opalozoa</taxon>
        <taxon>Bicosoecida</taxon>
        <taxon>Cafeteriaceae</taxon>
        <taxon>Cafeteria</taxon>
    </lineage>
</organism>
<evidence type="ECO:0000256" key="5">
    <source>
        <dbReference type="ARBA" id="ARBA00022840"/>
    </source>
</evidence>
<evidence type="ECO:0000313" key="9">
    <source>
        <dbReference type="Proteomes" id="UP000323011"/>
    </source>
</evidence>
<feature type="domain" description="Alpha-type protein kinase" evidence="7">
    <location>
        <begin position="47"/>
        <end position="377"/>
    </location>
</feature>
<dbReference type="InterPro" id="IPR011990">
    <property type="entry name" value="TPR-like_helical_dom_sf"/>
</dbReference>
<keyword evidence="3" id="KW-0547">Nucleotide-binding</keyword>
<keyword evidence="9" id="KW-1185">Reference proteome</keyword>
<name>A0A5A8C205_CAFRO</name>
<dbReference type="GO" id="GO:1903013">
    <property type="term" value="P:response to differentiation-inducing factor 1"/>
    <property type="evidence" value="ECO:0007669"/>
    <property type="project" value="TreeGrafter"/>
</dbReference>
<dbReference type="GO" id="GO:0005524">
    <property type="term" value="F:ATP binding"/>
    <property type="evidence" value="ECO:0007669"/>
    <property type="project" value="UniProtKB-KW"/>
</dbReference>
<keyword evidence="4" id="KW-0418">Kinase</keyword>
<dbReference type="EMBL" id="VLTN01000073">
    <property type="protein sequence ID" value="KAA0147056.1"/>
    <property type="molecule type" value="Genomic_DNA"/>
</dbReference>
<dbReference type="GO" id="GO:0031037">
    <property type="term" value="P:myosin II filament disassembly"/>
    <property type="evidence" value="ECO:0007669"/>
    <property type="project" value="TreeGrafter"/>
</dbReference>
<dbReference type="SMART" id="SM00811">
    <property type="entry name" value="Alpha_kinase"/>
    <property type="match status" value="1"/>
</dbReference>
<dbReference type="InterPro" id="IPR004166">
    <property type="entry name" value="a-kinase_dom"/>
</dbReference>
<evidence type="ECO:0000256" key="4">
    <source>
        <dbReference type="ARBA" id="ARBA00022777"/>
    </source>
</evidence>
<dbReference type="InterPro" id="IPR011009">
    <property type="entry name" value="Kinase-like_dom_sf"/>
</dbReference>
<reference evidence="8 9" key="1">
    <citation type="submission" date="2019-07" db="EMBL/GenBank/DDBJ databases">
        <title>Genomes of Cafeteria roenbergensis.</title>
        <authorList>
            <person name="Fischer M.G."/>
            <person name="Hackl T."/>
            <person name="Roman M."/>
        </authorList>
    </citation>
    <scope>NUCLEOTIDE SEQUENCE [LARGE SCALE GENOMIC DNA]</scope>
    <source>
        <strain evidence="8 9">BVI</strain>
    </source>
</reference>
<feature type="region of interest" description="Disordered" evidence="6">
    <location>
        <begin position="1"/>
        <end position="31"/>
    </location>
</feature>
<evidence type="ECO:0000256" key="1">
    <source>
        <dbReference type="ARBA" id="ARBA00022527"/>
    </source>
</evidence>
<dbReference type="Gene3D" id="1.25.40.10">
    <property type="entry name" value="Tetratricopeptide repeat domain"/>
    <property type="match status" value="1"/>
</dbReference>
<dbReference type="Pfam" id="PF02816">
    <property type="entry name" value="Alpha_kinase"/>
    <property type="match status" value="1"/>
</dbReference>
<dbReference type="PANTHER" id="PTHR45992">
    <property type="entry name" value="EUKARYOTIC ELONGATION FACTOR 2 KINASE-RELATED"/>
    <property type="match status" value="1"/>
</dbReference>
<evidence type="ECO:0000256" key="2">
    <source>
        <dbReference type="ARBA" id="ARBA00022679"/>
    </source>
</evidence>
<comment type="caution">
    <text evidence="8">The sequence shown here is derived from an EMBL/GenBank/DDBJ whole genome shotgun (WGS) entry which is preliminary data.</text>
</comment>
<dbReference type="InterPro" id="IPR051852">
    <property type="entry name" value="Alpha-type_PK"/>
</dbReference>
<evidence type="ECO:0000256" key="6">
    <source>
        <dbReference type="SAM" id="MobiDB-lite"/>
    </source>
</evidence>